<name>A0A6J6IMX3_9ZZZZ</name>
<dbReference type="SUPFAM" id="SSF142433">
    <property type="entry name" value="CinA-like"/>
    <property type="match status" value="1"/>
</dbReference>
<evidence type="ECO:0000313" key="2">
    <source>
        <dbReference type="EMBL" id="CAB4625876.1"/>
    </source>
</evidence>
<reference evidence="2" key="1">
    <citation type="submission" date="2020-05" db="EMBL/GenBank/DDBJ databases">
        <authorList>
            <person name="Chiriac C."/>
            <person name="Salcher M."/>
            <person name="Ghai R."/>
            <person name="Kavagutti S V."/>
        </authorList>
    </citation>
    <scope>NUCLEOTIDE SEQUENCE</scope>
</reference>
<proteinExistence type="predicted"/>
<organism evidence="2">
    <name type="scientific">freshwater metagenome</name>
    <dbReference type="NCBI Taxonomy" id="449393"/>
    <lineage>
        <taxon>unclassified sequences</taxon>
        <taxon>metagenomes</taxon>
        <taxon>ecological metagenomes</taxon>
    </lineage>
</organism>
<gene>
    <name evidence="2" type="ORF">UFOPK2001_00206</name>
</gene>
<evidence type="ECO:0000259" key="1">
    <source>
        <dbReference type="Pfam" id="PF02464"/>
    </source>
</evidence>
<dbReference type="Pfam" id="PF02464">
    <property type="entry name" value="CinA"/>
    <property type="match status" value="1"/>
</dbReference>
<dbReference type="Gene3D" id="3.90.950.20">
    <property type="entry name" value="CinA-like"/>
    <property type="match status" value="1"/>
</dbReference>
<accession>A0A6J6IMX3</accession>
<dbReference type="InterPro" id="IPR008136">
    <property type="entry name" value="CinA_C"/>
</dbReference>
<protein>
    <submittedName>
        <fullName evidence="2">Unannotated protein</fullName>
    </submittedName>
</protein>
<dbReference type="InterPro" id="IPR036653">
    <property type="entry name" value="CinA-like_C"/>
</dbReference>
<dbReference type="NCBIfam" id="TIGR00199">
    <property type="entry name" value="PncC_domain"/>
    <property type="match status" value="1"/>
</dbReference>
<feature type="domain" description="CinA C-terminal" evidence="1">
    <location>
        <begin position="8"/>
        <end position="163"/>
    </location>
</feature>
<sequence length="167" mass="16987">MANPSESRAAALLSTLGEKGLHLAVAESLTGGLLTSAFVDIPGASKVLLGSIVAYQTELKHQLLGVSRPLLQEQGAVDAEVVAQMASGIRVKLANKSGIDEALVVGVATTGVAGPDAQDGKPAGTVFIGISGPTGDFVYPLDLPGSRSEIRTASVAAAVDALWEHFQ</sequence>
<dbReference type="EMBL" id="CAEZVN010000009">
    <property type="protein sequence ID" value="CAB4625876.1"/>
    <property type="molecule type" value="Genomic_DNA"/>
</dbReference>
<dbReference type="AlphaFoldDB" id="A0A6J6IMX3"/>